<comment type="caution">
    <text evidence="2">The sequence shown here is derived from an EMBL/GenBank/DDBJ whole genome shotgun (WGS) entry which is preliminary data.</text>
</comment>
<keyword evidence="3" id="KW-1185">Reference proteome</keyword>
<feature type="compositionally biased region" description="Basic residues" evidence="1">
    <location>
        <begin position="141"/>
        <end position="153"/>
    </location>
</feature>
<proteinExistence type="predicted"/>
<evidence type="ECO:0000256" key="1">
    <source>
        <dbReference type="SAM" id="MobiDB-lite"/>
    </source>
</evidence>
<accession>A0A9N8HQS7</accession>
<sequence length="270" mass="29783">MFASNHHQVFRQMNHNNNEDTSAGPMKHNGEFKNSASSFGAVSKTPAASSKQRRALGDISNRNRGGIDQSAGPKKSTGLRLQQQQQQPQRNALSVIKTPGLSKKKEVAFLPRPSQAKLAPSNVTILPDLGNSKTPKSMGQLHKKSASKSKAKVTFHEPVEEIEKSAGRLWIDEPADDDSYSSISIPGIATLRQDYKATAKRGRAIRLKKQQEEAERDDLALEQYIEEVFASDEQAMIGADVWIERTHSFDDDLDDDLSFSAPSFCGDISF</sequence>
<dbReference type="Proteomes" id="UP001153069">
    <property type="component" value="Unassembled WGS sequence"/>
</dbReference>
<feature type="region of interest" description="Disordered" evidence="1">
    <location>
        <begin position="15"/>
        <end position="98"/>
    </location>
</feature>
<protein>
    <submittedName>
        <fullName evidence="2">Uncharacterized protein</fullName>
    </submittedName>
</protein>
<feature type="compositionally biased region" description="Polar residues" evidence="1">
    <location>
        <begin position="32"/>
        <end position="50"/>
    </location>
</feature>
<dbReference type="AlphaFoldDB" id="A0A9N8HQS7"/>
<organism evidence="2 3">
    <name type="scientific">Seminavis robusta</name>
    <dbReference type="NCBI Taxonomy" id="568900"/>
    <lineage>
        <taxon>Eukaryota</taxon>
        <taxon>Sar</taxon>
        <taxon>Stramenopiles</taxon>
        <taxon>Ochrophyta</taxon>
        <taxon>Bacillariophyta</taxon>
        <taxon>Bacillariophyceae</taxon>
        <taxon>Bacillariophycidae</taxon>
        <taxon>Naviculales</taxon>
        <taxon>Naviculaceae</taxon>
        <taxon>Seminavis</taxon>
    </lineage>
</organism>
<dbReference type="EMBL" id="CAICTM010001010">
    <property type="protein sequence ID" value="CAB9519388.1"/>
    <property type="molecule type" value="Genomic_DNA"/>
</dbReference>
<evidence type="ECO:0000313" key="3">
    <source>
        <dbReference type="Proteomes" id="UP001153069"/>
    </source>
</evidence>
<gene>
    <name evidence="2" type="ORF">SEMRO_1012_G231250.1</name>
</gene>
<feature type="region of interest" description="Disordered" evidence="1">
    <location>
        <begin position="130"/>
        <end position="155"/>
    </location>
</feature>
<reference evidence="2" key="1">
    <citation type="submission" date="2020-06" db="EMBL/GenBank/DDBJ databases">
        <authorList>
            <consortium name="Plant Systems Biology data submission"/>
        </authorList>
    </citation>
    <scope>NUCLEOTIDE SEQUENCE</scope>
    <source>
        <strain evidence="2">D6</strain>
    </source>
</reference>
<name>A0A9N8HQS7_9STRA</name>
<evidence type="ECO:0000313" key="2">
    <source>
        <dbReference type="EMBL" id="CAB9519388.1"/>
    </source>
</evidence>